<gene>
    <name evidence="4" type="ORF">Raf01_19930</name>
</gene>
<feature type="transmembrane region" description="Helical" evidence="2">
    <location>
        <begin position="21"/>
        <end position="40"/>
    </location>
</feature>
<feature type="transmembrane region" description="Helical" evidence="2">
    <location>
        <begin position="185"/>
        <end position="203"/>
    </location>
</feature>
<feature type="transmembrane region" description="Helical" evidence="2">
    <location>
        <begin position="46"/>
        <end position="64"/>
    </location>
</feature>
<feature type="region of interest" description="Disordered" evidence="1">
    <location>
        <begin position="343"/>
        <end position="431"/>
    </location>
</feature>
<feature type="transmembrane region" description="Helical" evidence="2">
    <location>
        <begin position="84"/>
        <end position="103"/>
    </location>
</feature>
<feature type="compositionally biased region" description="Low complexity" evidence="1">
    <location>
        <begin position="347"/>
        <end position="368"/>
    </location>
</feature>
<feature type="compositionally biased region" description="Low complexity" evidence="1">
    <location>
        <begin position="376"/>
        <end position="390"/>
    </location>
</feature>
<dbReference type="GO" id="GO:0009103">
    <property type="term" value="P:lipopolysaccharide biosynthetic process"/>
    <property type="evidence" value="ECO:0007669"/>
    <property type="project" value="TreeGrafter"/>
</dbReference>
<dbReference type="PANTHER" id="PTHR23028">
    <property type="entry name" value="ACETYLTRANSFERASE"/>
    <property type="match status" value="1"/>
</dbReference>
<evidence type="ECO:0000259" key="3">
    <source>
        <dbReference type="Pfam" id="PF01757"/>
    </source>
</evidence>
<protein>
    <submittedName>
        <fullName evidence="4">Acyltransferase</fullName>
    </submittedName>
</protein>
<feature type="transmembrane region" description="Helical" evidence="2">
    <location>
        <begin position="146"/>
        <end position="179"/>
    </location>
</feature>
<proteinExistence type="predicted"/>
<organism evidence="4 5">
    <name type="scientific">Rugosimonospora africana</name>
    <dbReference type="NCBI Taxonomy" id="556532"/>
    <lineage>
        <taxon>Bacteria</taxon>
        <taxon>Bacillati</taxon>
        <taxon>Actinomycetota</taxon>
        <taxon>Actinomycetes</taxon>
        <taxon>Micromonosporales</taxon>
        <taxon>Micromonosporaceae</taxon>
        <taxon>Rugosimonospora</taxon>
    </lineage>
</organism>
<sequence>MRMLNYNDYRAARRFPALDGLRAIAALMVVFFHFGGPHWARMSGWSGVQVFFVLSGFLITTLALREEDRAGRISLRAFYVRRVFRILPVYLVVLAVLVGVYHARDQLRSTGTLAALPYYASTVLTDFAPPGGFIQSWTIGIEQKFYLLWPLLAFAAGAIPLVRRAGLTIILLALSLAIMASLNQGAAVHYATILIGCLLALLMHDRRTFRWVRPLTHPVAGVAIAAGFVVAQLFIQPAVSWFGGEPIVIAGYSVLVALLLPSVLHVGPLNWVLSRRPMIIFGERSYAVYLVQGLAGLVVIATLNTRPGIGQVALTALVSLVIADVLHRWVEQPMIELGRRLTRPRRAAVPSAPAQPVPAAAGRTAAHPAHPKAPAHPRSAARVAVPAPARADADSGVTLDSNPRRPRPEHNRRKVPAGDRPAPSRTGTGSS</sequence>
<feature type="transmembrane region" description="Helical" evidence="2">
    <location>
        <begin position="247"/>
        <end position="273"/>
    </location>
</feature>
<dbReference type="EMBL" id="BONZ01000017">
    <property type="protein sequence ID" value="GIH13821.1"/>
    <property type="molecule type" value="Genomic_DNA"/>
</dbReference>
<feature type="transmembrane region" description="Helical" evidence="2">
    <location>
        <begin position="285"/>
        <end position="303"/>
    </location>
</feature>
<dbReference type="GO" id="GO:0016747">
    <property type="term" value="F:acyltransferase activity, transferring groups other than amino-acyl groups"/>
    <property type="evidence" value="ECO:0007669"/>
    <property type="project" value="InterPro"/>
</dbReference>
<feature type="domain" description="Acyltransferase 3" evidence="3">
    <location>
        <begin position="16"/>
        <end position="327"/>
    </location>
</feature>
<feature type="transmembrane region" description="Helical" evidence="2">
    <location>
        <begin position="115"/>
        <end position="134"/>
    </location>
</feature>
<comment type="caution">
    <text evidence="4">The sequence shown here is derived from an EMBL/GenBank/DDBJ whole genome shotgun (WGS) entry which is preliminary data.</text>
</comment>
<dbReference type="RefSeq" id="WP_203917498.1">
    <property type="nucleotide sequence ID" value="NZ_BONZ01000017.1"/>
</dbReference>
<name>A0A8J3QRH1_9ACTN</name>
<dbReference type="PANTHER" id="PTHR23028:SF53">
    <property type="entry name" value="ACYL_TRANSF_3 DOMAIN-CONTAINING PROTEIN"/>
    <property type="match status" value="1"/>
</dbReference>
<evidence type="ECO:0000256" key="1">
    <source>
        <dbReference type="SAM" id="MobiDB-lite"/>
    </source>
</evidence>
<keyword evidence="2" id="KW-0812">Transmembrane</keyword>
<dbReference type="InterPro" id="IPR002656">
    <property type="entry name" value="Acyl_transf_3_dom"/>
</dbReference>
<keyword evidence="2" id="KW-0472">Membrane</keyword>
<keyword evidence="4" id="KW-0808">Transferase</keyword>
<keyword evidence="5" id="KW-1185">Reference proteome</keyword>
<dbReference type="InterPro" id="IPR050879">
    <property type="entry name" value="Acyltransferase_3"/>
</dbReference>
<feature type="transmembrane region" description="Helical" evidence="2">
    <location>
        <begin position="215"/>
        <end position="235"/>
    </location>
</feature>
<dbReference type="GO" id="GO:0016020">
    <property type="term" value="C:membrane"/>
    <property type="evidence" value="ECO:0007669"/>
    <property type="project" value="TreeGrafter"/>
</dbReference>
<reference evidence="4" key="1">
    <citation type="submission" date="2021-01" db="EMBL/GenBank/DDBJ databases">
        <title>Whole genome shotgun sequence of Rugosimonospora africana NBRC 104875.</title>
        <authorList>
            <person name="Komaki H."/>
            <person name="Tamura T."/>
        </authorList>
    </citation>
    <scope>NUCLEOTIDE SEQUENCE</scope>
    <source>
        <strain evidence="4">NBRC 104875</strain>
    </source>
</reference>
<feature type="transmembrane region" description="Helical" evidence="2">
    <location>
        <begin position="309"/>
        <end position="330"/>
    </location>
</feature>
<dbReference type="Pfam" id="PF01757">
    <property type="entry name" value="Acyl_transf_3"/>
    <property type="match status" value="1"/>
</dbReference>
<evidence type="ECO:0000313" key="4">
    <source>
        <dbReference type="EMBL" id="GIH13821.1"/>
    </source>
</evidence>
<dbReference type="Proteomes" id="UP000642748">
    <property type="component" value="Unassembled WGS sequence"/>
</dbReference>
<evidence type="ECO:0000313" key="5">
    <source>
        <dbReference type="Proteomes" id="UP000642748"/>
    </source>
</evidence>
<dbReference type="AlphaFoldDB" id="A0A8J3QRH1"/>
<accession>A0A8J3QRH1</accession>
<keyword evidence="4" id="KW-0012">Acyltransferase</keyword>
<evidence type="ECO:0000256" key="2">
    <source>
        <dbReference type="SAM" id="Phobius"/>
    </source>
</evidence>
<keyword evidence="2" id="KW-1133">Transmembrane helix</keyword>